<gene>
    <name evidence="1" type="ORF">JYE49_08575</name>
</gene>
<evidence type="ECO:0000313" key="2">
    <source>
        <dbReference type="Proteomes" id="UP000682782"/>
    </source>
</evidence>
<protein>
    <submittedName>
        <fullName evidence="1">ABC transporter permease</fullName>
    </submittedName>
</protein>
<organism evidence="1 2">
    <name type="scientific">Aristaeella hokkaidonensis</name>
    <dbReference type="NCBI Taxonomy" id="3046382"/>
    <lineage>
        <taxon>Bacteria</taxon>
        <taxon>Bacillati</taxon>
        <taxon>Bacillota</taxon>
        <taxon>Clostridia</taxon>
        <taxon>Eubacteriales</taxon>
        <taxon>Aristaeellaceae</taxon>
        <taxon>Aristaeella</taxon>
    </lineage>
</organism>
<accession>A0AC61MUV4</accession>
<name>A0AC61MUV4_9FIRM</name>
<keyword evidence="2" id="KW-1185">Reference proteome</keyword>
<evidence type="ECO:0000313" key="1">
    <source>
        <dbReference type="EMBL" id="QUC65932.1"/>
    </source>
</evidence>
<dbReference type="Proteomes" id="UP000682782">
    <property type="component" value="Chromosome"/>
</dbReference>
<proteinExistence type="predicted"/>
<sequence>MENTIDRKKAARSAFIRSSAFQRLIIIAVLILLYGFFYIASPSFRKYTTLVQICSNMYYTLLMAIGVTFPLITGGNDLSMGTGLICYSLIGSYLMRICGWPLWAAIIITILMGVTMGAVNGFGVAKLNVPPFIMTLASMMFCRGIGSILTGGFSGTWPDGMEPGAGFRSVFRLVVKTDTGRMPVPLGMVWMILLVIIMSLVLNKTRVGRYTIAIGSNKEALKLSGVNVLKWHIFAYMICGLFTGLAAVTYAATFSNITPGQGAGFELNAIGAAIIGGTAMTGGSGSVFGTFLGVLLISLLQVGLPFVGLNADWQLLITGCILMGAVTIDKMRNGK</sequence>
<reference evidence="1" key="1">
    <citation type="submission" date="2021-01" db="EMBL/GenBank/DDBJ databases">
        <title>Complete genome sequence of Clostridiales bacterium R-7.</title>
        <authorList>
            <person name="Mahoney-Kurpe S.C."/>
            <person name="Palevich N."/>
            <person name="Koike S."/>
            <person name="Moon C.D."/>
            <person name="Attwood G.T."/>
        </authorList>
    </citation>
    <scope>NUCLEOTIDE SEQUENCE</scope>
    <source>
        <strain evidence="1">R-7</strain>
    </source>
</reference>
<dbReference type="EMBL" id="CP068393">
    <property type="protein sequence ID" value="QUC65932.1"/>
    <property type="molecule type" value="Genomic_DNA"/>
</dbReference>